<evidence type="ECO:0000256" key="1">
    <source>
        <dbReference type="ARBA" id="ARBA00022737"/>
    </source>
</evidence>
<feature type="repeat" description="ANK" evidence="3">
    <location>
        <begin position="363"/>
        <end position="401"/>
    </location>
</feature>
<dbReference type="PROSITE" id="PS50297">
    <property type="entry name" value="ANK_REP_REGION"/>
    <property type="match status" value="6"/>
</dbReference>
<dbReference type="InterPro" id="IPR050663">
    <property type="entry name" value="Ankyrin-SOCS_Box"/>
</dbReference>
<organism evidence="5">
    <name type="scientific">Chromera velia CCMP2878</name>
    <dbReference type="NCBI Taxonomy" id="1169474"/>
    <lineage>
        <taxon>Eukaryota</taxon>
        <taxon>Sar</taxon>
        <taxon>Alveolata</taxon>
        <taxon>Colpodellida</taxon>
        <taxon>Chromeraceae</taxon>
        <taxon>Chromera</taxon>
    </lineage>
</organism>
<dbReference type="GO" id="GO:0045944">
    <property type="term" value="P:positive regulation of transcription by RNA polymerase II"/>
    <property type="evidence" value="ECO:0007669"/>
    <property type="project" value="TreeGrafter"/>
</dbReference>
<gene>
    <name evidence="5" type="ORF">Cvel_30629</name>
</gene>
<keyword evidence="4" id="KW-0472">Membrane</keyword>
<evidence type="ECO:0000256" key="4">
    <source>
        <dbReference type="SAM" id="Phobius"/>
    </source>
</evidence>
<feature type="repeat" description="ANK" evidence="3">
    <location>
        <begin position="402"/>
        <end position="434"/>
    </location>
</feature>
<dbReference type="SMART" id="SM00248">
    <property type="entry name" value="ANK"/>
    <property type="match status" value="7"/>
</dbReference>
<dbReference type="EMBL" id="CDMZ01003591">
    <property type="protein sequence ID" value="CEM46929.1"/>
    <property type="molecule type" value="Genomic_DNA"/>
</dbReference>
<dbReference type="PRINTS" id="PR01415">
    <property type="entry name" value="ANKYRIN"/>
</dbReference>
<dbReference type="Pfam" id="PF12796">
    <property type="entry name" value="Ank_2"/>
    <property type="match status" value="2"/>
</dbReference>
<dbReference type="AlphaFoldDB" id="A0A0G4HRK2"/>
<feature type="repeat" description="ANK" evidence="3">
    <location>
        <begin position="264"/>
        <end position="296"/>
    </location>
</feature>
<evidence type="ECO:0000313" key="5">
    <source>
        <dbReference type="EMBL" id="CEM46929.1"/>
    </source>
</evidence>
<feature type="repeat" description="ANK" evidence="3">
    <location>
        <begin position="226"/>
        <end position="258"/>
    </location>
</feature>
<dbReference type="PANTHER" id="PTHR24193:SF121">
    <property type="entry name" value="ADA2A-CONTAINING COMPLEX COMPONENT 3, ISOFORM D"/>
    <property type="match status" value="1"/>
</dbReference>
<keyword evidence="1" id="KW-0677">Repeat</keyword>
<sequence>MSRIAFLAAPLFRFGAALGPFGSYVGVSLVFSCSASFLYFFWQARMGRRKPTETATKAPSSHLPLPRSCVEEELNRVEGVVLGVVEEIRKQKQLLAAVKAQANAQTEKKKVPPQSSSLFQVAGTDPLSDWREITEAQRLYVQVGGMAAKMKKKIAVAFQEIIGYNFSLSLYSLLKAGVGPGSVIRSFGAVTPETLKSALEAFLERGEVEDLRLCLTVGADVDGLVNGQTALMRAARAGNMRAVIRLVRAGAGLEVKRAHGGTDCGGTALHIACRRRQGQIARYLLSEGANANAETDHGLRPLHIAAWTGFSDLFVPLLTQGADIHAKHACGSTALHFAAGANHREAAAMLVDFGALVSEGGDNGMSPLHYTVATVADELTDHTDVAELLISRGANVNARKSEGGTVLHSASYWGSADVAEQLLDAGADIHLTDDDDWMALHYTAMRTHEMNQRGVDHQKKLRIAQMLVARGINVHALTYSGLTALAIAERDLPADSPIRTFLASLPLQQEE</sequence>
<keyword evidence="2 3" id="KW-0040">ANK repeat</keyword>
<accession>A0A0G4HRK2</accession>
<protein>
    <submittedName>
        <fullName evidence="5">Uncharacterized protein</fullName>
    </submittedName>
</protein>
<dbReference type="PhylomeDB" id="A0A0G4HRK2"/>
<dbReference type="GO" id="GO:0000976">
    <property type="term" value="F:transcription cis-regulatory region binding"/>
    <property type="evidence" value="ECO:0007669"/>
    <property type="project" value="TreeGrafter"/>
</dbReference>
<dbReference type="SUPFAM" id="SSF48403">
    <property type="entry name" value="Ankyrin repeat"/>
    <property type="match status" value="1"/>
</dbReference>
<keyword evidence="4" id="KW-0812">Transmembrane</keyword>
<dbReference type="InterPro" id="IPR036770">
    <property type="entry name" value="Ankyrin_rpt-contain_sf"/>
</dbReference>
<proteinExistence type="predicted"/>
<keyword evidence="4" id="KW-1133">Transmembrane helix</keyword>
<feature type="transmembrane region" description="Helical" evidence="4">
    <location>
        <begin position="25"/>
        <end position="42"/>
    </location>
</feature>
<evidence type="ECO:0000256" key="2">
    <source>
        <dbReference type="ARBA" id="ARBA00023043"/>
    </source>
</evidence>
<dbReference type="InterPro" id="IPR002110">
    <property type="entry name" value="Ankyrin_rpt"/>
</dbReference>
<dbReference type="Gene3D" id="1.25.40.20">
    <property type="entry name" value="Ankyrin repeat-containing domain"/>
    <property type="match status" value="4"/>
</dbReference>
<evidence type="ECO:0000256" key="3">
    <source>
        <dbReference type="PROSITE-ProRule" id="PRU00023"/>
    </source>
</evidence>
<dbReference type="PROSITE" id="PS51257">
    <property type="entry name" value="PROKAR_LIPOPROTEIN"/>
    <property type="match status" value="1"/>
</dbReference>
<dbReference type="VEuPathDB" id="CryptoDB:Cvel_30629"/>
<dbReference type="PANTHER" id="PTHR24193">
    <property type="entry name" value="ANKYRIN REPEAT PROTEIN"/>
    <property type="match status" value="1"/>
</dbReference>
<feature type="repeat" description="ANK" evidence="3">
    <location>
        <begin position="297"/>
        <end position="329"/>
    </location>
</feature>
<dbReference type="PROSITE" id="PS50088">
    <property type="entry name" value="ANK_REPEAT"/>
    <property type="match status" value="6"/>
</dbReference>
<feature type="repeat" description="ANK" evidence="3">
    <location>
        <begin position="330"/>
        <end position="362"/>
    </location>
</feature>
<dbReference type="Pfam" id="PF00023">
    <property type="entry name" value="Ank"/>
    <property type="match status" value="1"/>
</dbReference>
<dbReference type="GO" id="GO:0005634">
    <property type="term" value="C:nucleus"/>
    <property type="evidence" value="ECO:0007669"/>
    <property type="project" value="TreeGrafter"/>
</dbReference>
<name>A0A0G4HRK2_9ALVE</name>
<reference evidence="5" key="1">
    <citation type="submission" date="2014-11" db="EMBL/GenBank/DDBJ databases">
        <authorList>
            <person name="Otto D Thomas"/>
            <person name="Naeem Raeece"/>
        </authorList>
    </citation>
    <scope>NUCLEOTIDE SEQUENCE</scope>
</reference>